<evidence type="ECO:0008006" key="3">
    <source>
        <dbReference type="Google" id="ProtNLM"/>
    </source>
</evidence>
<dbReference type="AlphaFoldDB" id="A0AAW2G9T3"/>
<evidence type="ECO:0000313" key="2">
    <source>
        <dbReference type="Proteomes" id="UP001430953"/>
    </source>
</evidence>
<name>A0AAW2G9T3_9HYME</name>
<accession>A0AAW2G9T3</accession>
<gene>
    <name evidence="1" type="ORF">PUN28_006054</name>
</gene>
<dbReference type="Proteomes" id="UP001430953">
    <property type="component" value="Unassembled WGS sequence"/>
</dbReference>
<evidence type="ECO:0000313" key="1">
    <source>
        <dbReference type="EMBL" id="KAL0123971.1"/>
    </source>
</evidence>
<organism evidence="1 2">
    <name type="scientific">Cardiocondyla obscurior</name>
    <dbReference type="NCBI Taxonomy" id="286306"/>
    <lineage>
        <taxon>Eukaryota</taxon>
        <taxon>Metazoa</taxon>
        <taxon>Ecdysozoa</taxon>
        <taxon>Arthropoda</taxon>
        <taxon>Hexapoda</taxon>
        <taxon>Insecta</taxon>
        <taxon>Pterygota</taxon>
        <taxon>Neoptera</taxon>
        <taxon>Endopterygota</taxon>
        <taxon>Hymenoptera</taxon>
        <taxon>Apocrita</taxon>
        <taxon>Aculeata</taxon>
        <taxon>Formicoidea</taxon>
        <taxon>Formicidae</taxon>
        <taxon>Myrmicinae</taxon>
        <taxon>Cardiocondyla</taxon>
    </lineage>
</organism>
<dbReference type="EMBL" id="JADYXP020000005">
    <property type="protein sequence ID" value="KAL0123971.1"/>
    <property type="molecule type" value="Genomic_DNA"/>
</dbReference>
<proteinExistence type="predicted"/>
<protein>
    <recommendedName>
        <fullName evidence="3">Secreted protein</fullName>
    </recommendedName>
</protein>
<keyword evidence="2" id="KW-1185">Reference proteome</keyword>
<reference evidence="1 2" key="1">
    <citation type="submission" date="2023-03" db="EMBL/GenBank/DDBJ databases">
        <title>High recombination rates correlate with genetic variation in Cardiocondyla obscurior ants.</title>
        <authorList>
            <person name="Errbii M."/>
        </authorList>
    </citation>
    <scope>NUCLEOTIDE SEQUENCE [LARGE SCALE GENOMIC DNA]</scope>
    <source>
        <strain evidence="1">Alpha-2009</strain>
        <tissue evidence="1">Whole body</tissue>
    </source>
</reference>
<sequence>MTRRAWRRFAVLAIFVRVSRNVHRSDVIKNRVEGSHRPAVVAAVVLCYSLYAYHLKWEAHLDRSGCLFVLAKRPRSCNVDLLNARFKLRPAS</sequence>
<comment type="caution">
    <text evidence="1">The sequence shown here is derived from an EMBL/GenBank/DDBJ whole genome shotgun (WGS) entry which is preliminary data.</text>
</comment>